<accession>A0A4R6IIR5</accession>
<evidence type="ECO:0000256" key="3">
    <source>
        <dbReference type="SAM" id="SignalP"/>
    </source>
</evidence>
<reference evidence="4 5" key="1">
    <citation type="submission" date="2019-03" db="EMBL/GenBank/DDBJ databases">
        <title>Genomic Encyclopedia of Archaeal and Bacterial Type Strains, Phase II (KMG-II): from individual species to whole genera.</title>
        <authorList>
            <person name="Goeker M."/>
        </authorList>
    </citation>
    <scope>NUCLEOTIDE SEQUENCE [LARGE SCALE GENOMIC DNA]</scope>
    <source>
        <strain evidence="4 5">DSM 19034</strain>
    </source>
</reference>
<sequence length="196" mass="22060">MRRVILLFAAVTMFSSCGIFSKVFKHKTSESILEESNYSEKKDSAVFNSDRSKIVITETLDTTITTPERKGAVKAKLDLAALQLGLQIYDDEFITLNQIYNPVDSTLKTSYTIKPANVLVPKTRRTEIDNDKKSSAKIGSENKGSAKTEQKKADVIVERKPDYTVVIIVVVLVLLFVFLMFGRSWANLLKNNFIKN</sequence>
<dbReference type="AlphaFoldDB" id="A0A4R6IIR5"/>
<dbReference type="RefSeq" id="WP_133556723.1">
    <property type="nucleotide sequence ID" value="NZ_SNWM01000003.1"/>
</dbReference>
<keyword evidence="2" id="KW-0812">Transmembrane</keyword>
<comment type="caution">
    <text evidence="4">The sequence shown here is derived from an EMBL/GenBank/DDBJ whole genome shotgun (WGS) entry which is preliminary data.</text>
</comment>
<feature type="chain" id="PRO_5020823901" evidence="3">
    <location>
        <begin position="22"/>
        <end position="196"/>
    </location>
</feature>
<keyword evidence="3" id="KW-0732">Signal</keyword>
<keyword evidence="2" id="KW-1133">Transmembrane helix</keyword>
<feature type="region of interest" description="Disordered" evidence="1">
    <location>
        <begin position="129"/>
        <end position="151"/>
    </location>
</feature>
<name>A0A4R6IIR5_9SPHI</name>
<dbReference type="Proteomes" id="UP000295499">
    <property type="component" value="Unassembled WGS sequence"/>
</dbReference>
<keyword evidence="2" id="KW-0472">Membrane</keyword>
<evidence type="ECO:0000256" key="2">
    <source>
        <dbReference type="SAM" id="Phobius"/>
    </source>
</evidence>
<evidence type="ECO:0000313" key="4">
    <source>
        <dbReference type="EMBL" id="TDO21874.1"/>
    </source>
</evidence>
<organism evidence="4 5">
    <name type="scientific">Pedobacter duraquae</name>
    <dbReference type="NCBI Taxonomy" id="425511"/>
    <lineage>
        <taxon>Bacteria</taxon>
        <taxon>Pseudomonadati</taxon>
        <taxon>Bacteroidota</taxon>
        <taxon>Sphingobacteriia</taxon>
        <taxon>Sphingobacteriales</taxon>
        <taxon>Sphingobacteriaceae</taxon>
        <taxon>Pedobacter</taxon>
    </lineage>
</organism>
<evidence type="ECO:0000256" key="1">
    <source>
        <dbReference type="SAM" id="MobiDB-lite"/>
    </source>
</evidence>
<feature type="signal peptide" evidence="3">
    <location>
        <begin position="1"/>
        <end position="21"/>
    </location>
</feature>
<dbReference type="PROSITE" id="PS51257">
    <property type="entry name" value="PROKAR_LIPOPROTEIN"/>
    <property type="match status" value="1"/>
</dbReference>
<keyword evidence="5" id="KW-1185">Reference proteome</keyword>
<dbReference type="OrthoDB" id="769774at2"/>
<proteinExistence type="predicted"/>
<dbReference type="EMBL" id="SNWM01000003">
    <property type="protein sequence ID" value="TDO21874.1"/>
    <property type="molecule type" value="Genomic_DNA"/>
</dbReference>
<protein>
    <submittedName>
        <fullName evidence="4">Uncharacterized protein</fullName>
    </submittedName>
</protein>
<evidence type="ECO:0000313" key="5">
    <source>
        <dbReference type="Proteomes" id="UP000295499"/>
    </source>
</evidence>
<gene>
    <name evidence="4" type="ORF">CLV32_2982</name>
</gene>
<feature type="transmembrane region" description="Helical" evidence="2">
    <location>
        <begin position="163"/>
        <end position="181"/>
    </location>
</feature>